<evidence type="ECO:0000256" key="2">
    <source>
        <dbReference type="ARBA" id="ARBA00022630"/>
    </source>
</evidence>
<dbReference type="EMBL" id="JBHTOQ010000003">
    <property type="protein sequence ID" value="MFD1480055.1"/>
    <property type="molecule type" value="Genomic_DNA"/>
</dbReference>
<evidence type="ECO:0000313" key="8">
    <source>
        <dbReference type="Proteomes" id="UP001597302"/>
    </source>
</evidence>
<sequence>MHHLIDDDNPAIVQRQRPVMPRHLRGVLSLEDCERRARRRLPRFIHGYIAGGVETNASLQANQDDFKAVPLVPRILRDVSARSLKSQLFGRPVALPFGIAPMGFSALAAFDGDVALARGATAAGSFSICSAASLTPLERVAAQGGSTWFQAYVPGDKARITALLNRVAAAGFDHLVITGDVPVAGNRENNIRNGFDAPFSITPQLLWQGATHPRWTIGTLAREIATRGMPHFENMEGKRGPPLFSRHLTRSTVARDRLDWAHLAFIRDNWAGKLVLKGVLHPGDALSAQDHGCDGIIVSNHGGRQLDGALSALAALPAIRAAVPQMTVMIDGGIRRGTDVIKAIMLGADFVFVGRPFLFAAATDGEAGVLHAMRLLAAEIDRDMAMLGLSSPWQARPSAATDPVI</sequence>
<gene>
    <name evidence="7" type="ORF">ACFQ5P_01975</name>
</gene>
<comment type="similarity">
    <text evidence="5">Belongs to the FMN-dependent alpha-hydroxy acid dehydrogenase family.</text>
</comment>
<evidence type="ECO:0000256" key="4">
    <source>
        <dbReference type="ARBA" id="ARBA00023002"/>
    </source>
</evidence>
<dbReference type="Proteomes" id="UP001597302">
    <property type="component" value="Unassembled WGS sequence"/>
</dbReference>
<dbReference type="EC" id="1.-.-.-" evidence="7"/>
<dbReference type="InterPro" id="IPR013785">
    <property type="entry name" value="Aldolase_TIM"/>
</dbReference>
<keyword evidence="8" id="KW-1185">Reference proteome</keyword>
<keyword evidence="4 7" id="KW-0560">Oxidoreductase</keyword>
<dbReference type="CDD" id="cd02809">
    <property type="entry name" value="alpha_hydroxyacid_oxid_FMN"/>
    <property type="match status" value="1"/>
</dbReference>
<organism evidence="7 8">
    <name type="scientific">Paracoccus nototheniae</name>
    <dbReference type="NCBI Taxonomy" id="2489002"/>
    <lineage>
        <taxon>Bacteria</taxon>
        <taxon>Pseudomonadati</taxon>
        <taxon>Pseudomonadota</taxon>
        <taxon>Alphaproteobacteria</taxon>
        <taxon>Rhodobacterales</taxon>
        <taxon>Paracoccaceae</taxon>
        <taxon>Paracoccus</taxon>
    </lineage>
</organism>
<dbReference type="PANTHER" id="PTHR10578">
    <property type="entry name" value="S -2-HYDROXY-ACID OXIDASE-RELATED"/>
    <property type="match status" value="1"/>
</dbReference>
<comment type="caution">
    <text evidence="7">The sequence shown here is derived from an EMBL/GenBank/DDBJ whole genome shotgun (WGS) entry which is preliminary data.</text>
</comment>
<keyword evidence="3" id="KW-0288">FMN</keyword>
<dbReference type="PIRSF" id="PIRSF000138">
    <property type="entry name" value="Al-hdrx_acd_dh"/>
    <property type="match status" value="1"/>
</dbReference>
<feature type="domain" description="FMN hydroxy acid dehydrogenase" evidence="6">
    <location>
        <begin position="22"/>
        <end position="405"/>
    </location>
</feature>
<dbReference type="PROSITE" id="PS51349">
    <property type="entry name" value="FMN_HYDROXY_ACID_DH_2"/>
    <property type="match status" value="1"/>
</dbReference>
<keyword evidence="2" id="KW-0285">Flavoprotein</keyword>
<dbReference type="Gene3D" id="3.20.20.70">
    <property type="entry name" value="Aldolase class I"/>
    <property type="match status" value="1"/>
</dbReference>
<dbReference type="InterPro" id="IPR000262">
    <property type="entry name" value="FMN-dep_DH"/>
</dbReference>
<reference evidence="8" key="1">
    <citation type="journal article" date="2019" name="Int. J. Syst. Evol. Microbiol.">
        <title>The Global Catalogue of Microorganisms (GCM) 10K type strain sequencing project: providing services to taxonomists for standard genome sequencing and annotation.</title>
        <authorList>
            <consortium name="The Broad Institute Genomics Platform"/>
            <consortium name="The Broad Institute Genome Sequencing Center for Infectious Disease"/>
            <person name="Wu L."/>
            <person name="Ma J."/>
        </authorList>
    </citation>
    <scope>NUCLEOTIDE SEQUENCE [LARGE SCALE GENOMIC DNA]</scope>
    <source>
        <strain evidence="8">CCM 8875</strain>
    </source>
</reference>
<accession>A0ABW4DVG7</accession>
<dbReference type="SUPFAM" id="SSF51395">
    <property type="entry name" value="FMN-linked oxidoreductases"/>
    <property type="match status" value="1"/>
</dbReference>
<comment type="cofactor">
    <cofactor evidence="1">
        <name>FMN</name>
        <dbReference type="ChEBI" id="CHEBI:58210"/>
    </cofactor>
</comment>
<proteinExistence type="inferred from homology"/>
<evidence type="ECO:0000259" key="6">
    <source>
        <dbReference type="PROSITE" id="PS51349"/>
    </source>
</evidence>
<protein>
    <submittedName>
        <fullName evidence="7">Alpha-hydroxy acid oxidase</fullName>
        <ecNumber evidence="7">1.-.-.-</ecNumber>
    </submittedName>
</protein>
<evidence type="ECO:0000256" key="5">
    <source>
        <dbReference type="ARBA" id="ARBA00024042"/>
    </source>
</evidence>
<dbReference type="PROSITE" id="PS00557">
    <property type="entry name" value="FMN_HYDROXY_ACID_DH_1"/>
    <property type="match status" value="1"/>
</dbReference>
<dbReference type="InterPro" id="IPR008259">
    <property type="entry name" value="FMN_hydac_DH_AS"/>
</dbReference>
<dbReference type="InterPro" id="IPR012133">
    <property type="entry name" value="Alpha-hydoxy_acid_DH_FMN"/>
</dbReference>
<dbReference type="RefSeq" id="WP_242679671.1">
    <property type="nucleotide sequence ID" value="NZ_CBCSAJ010000091.1"/>
</dbReference>
<dbReference type="Pfam" id="PF01070">
    <property type="entry name" value="FMN_dh"/>
    <property type="match status" value="1"/>
</dbReference>
<dbReference type="PANTHER" id="PTHR10578:SF107">
    <property type="entry name" value="2-HYDROXYACID OXIDASE 1"/>
    <property type="match status" value="1"/>
</dbReference>
<dbReference type="GO" id="GO:0016491">
    <property type="term" value="F:oxidoreductase activity"/>
    <property type="evidence" value="ECO:0007669"/>
    <property type="project" value="UniProtKB-KW"/>
</dbReference>
<evidence type="ECO:0000256" key="3">
    <source>
        <dbReference type="ARBA" id="ARBA00022643"/>
    </source>
</evidence>
<evidence type="ECO:0000256" key="1">
    <source>
        <dbReference type="ARBA" id="ARBA00001917"/>
    </source>
</evidence>
<name>A0ABW4DVG7_9RHOB</name>
<dbReference type="InterPro" id="IPR037396">
    <property type="entry name" value="FMN_HAD"/>
</dbReference>
<evidence type="ECO:0000313" key="7">
    <source>
        <dbReference type="EMBL" id="MFD1480055.1"/>
    </source>
</evidence>